<dbReference type="SUPFAM" id="SSF103473">
    <property type="entry name" value="MFS general substrate transporter"/>
    <property type="match status" value="1"/>
</dbReference>
<accession>A0A423SRI9</accession>
<organism evidence="2 3">
    <name type="scientific">Penaeus vannamei</name>
    <name type="common">Whiteleg shrimp</name>
    <name type="synonym">Litopenaeus vannamei</name>
    <dbReference type="NCBI Taxonomy" id="6689"/>
    <lineage>
        <taxon>Eukaryota</taxon>
        <taxon>Metazoa</taxon>
        <taxon>Ecdysozoa</taxon>
        <taxon>Arthropoda</taxon>
        <taxon>Crustacea</taxon>
        <taxon>Multicrustacea</taxon>
        <taxon>Malacostraca</taxon>
        <taxon>Eumalacostraca</taxon>
        <taxon>Eucarida</taxon>
        <taxon>Decapoda</taxon>
        <taxon>Dendrobranchiata</taxon>
        <taxon>Penaeoidea</taxon>
        <taxon>Penaeidae</taxon>
        <taxon>Penaeus</taxon>
    </lineage>
</organism>
<comment type="caution">
    <text evidence="2">The sequence shown here is derived from an EMBL/GenBank/DDBJ whole genome shotgun (WGS) entry which is preliminary data.</text>
</comment>
<sequence>MLMSPSSGLMVTFRRAGMSRLTSACGMNFCYSGQIIALAQYFDKRQSIATSGAMIGIGIGMFFMSSLSEYVIREYGWRGSFLFNGALSLQIVVLGALVFPLQLTPSQEFLKDLQEQTEKFPGSIATVRGMTTSRSRASFKKSLNDRLISAHIDCYPLHLPHWSITLHAFASDPPAPAELSHSDLRSNQYSFPHRDSHVEFGLFSRNQSFCSRRDLQYDGDIDAGKPGVFGVEKVRFLLREDDCDLSCCAEELEEGCAGEAHQNWRNERRSLCTLLVKKLKLRTQRAIKSFSENSSDHPLLDTRVWLMDFSVLFCMVGTLTLYVIYKDFADSVGQSEYYSMALSGIGIGDLIGRVSTGLLMTLNDASINFTIYYYRWFFSF</sequence>
<reference evidence="2 3" key="2">
    <citation type="submission" date="2019-01" db="EMBL/GenBank/DDBJ databases">
        <title>The decoding of complex shrimp genome reveals the adaptation for benthos swimmer, frequently molting mechanism and breeding impact on genome.</title>
        <authorList>
            <person name="Sun Y."/>
            <person name="Gao Y."/>
            <person name="Yu Y."/>
        </authorList>
    </citation>
    <scope>NUCLEOTIDE SEQUENCE [LARGE SCALE GENOMIC DNA]</scope>
    <source>
        <tissue evidence="2">Muscle</tissue>
    </source>
</reference>
<keyword evidence="3" id="KW-1185">Reference proteome</keyword>
<evidence type="ECO:0000313" key="2">
    <source>
        <dbReference type="EMBL" id="ROT66840.1"/>
    </source>
</evidence>
<keyword evidence="1" id="KW-0472">Membrane</keyword>
<dbReference type="AlphaFoldDB" id="A0A423SRI9"/>
<evidence type="ECO:0000256" key="1">
    <source>
        <dbReference type="SAM" id="Phobius"/>
    </source>
</evidence>
<evidence type="ECO:0000313" key="3">
    <source>
        <dbReference type="Proteomes" id="UP000283509"/>
    </source>
</evidence>
<feature type="transmembrane region" description="Helical" evidence="1">
    <location>
        <begin position="48"/>
        <end position="72"/>
    </location>
</feature>
<feature type="transmembrane region" description="Helical" evidence="1">
    <location>
        <begin position="21"/>
        <end position="42"/>
    </location>
</feature>
<gene>
    <name evidence="2" type="ORF">C7M84_015111</name>
</gene>
<dbReference type="Pfam" id="PF07690">
    <property type="entry name" value="MFS_1"/>
    <property type="match status" value="1"/>
</dbReference>
<dbReference type="PANTHER" id="PTHR11360:SF310">
    <property type="entry name" value="MONOCARBOXYLATE TRANSPORTER 9-LIKE"/>
    <property type="match status" value="1"/>
</dbReference>
<keyword evidence="1" id="KW-1133">Transmembrane helix</keyword>
<dbReference type="InterPro" id="IPR011701">
    <property type="entry name" value="MFS"/>
</dbReference>
<dbReference type="InterPro" id="IPR050327">
    <property type="entry name" value="Proton-linked_MCT"/>
</dbReference>
<dbReference type="Proteomes" id="UP000283509">
    <property type="component" value="Unassembled WGS sequence"/>
</dbReference>
<name>A0A423SRI9_PENVA</name>
<dbReference type="InterPro" id="IPR036259">
    <property type="entry name" value="MFS_trans_sf"/>
</dbReference>
<keyword evidence="1" id="KW-0812">Transmembrane</keyword>
<feature type="transmembrane region" description="Helical" evidence="1">
    <location>
        <begin position="81"/>
        <end position="101"/>
    </location>
</feature>
<proteinExistence type="predicted"/>
<dbReference type="OrthoDB" id="2213137at2759"/>
<reference evidence="2 3" key="1">
    <citation type="submission" date="2018-04" db="EMBL/GenBank/DDBJ databases">
        <authorList>
            <person name="Zhang X."/>
            <person name="Yuan J."/>
            <person name="Li F."/>
            <person name="Xiang J."/>
        </authorList>
    </citation>
    <scope>NUCLEOTIDE SEQUENCE [LARGE SCALE GENOMIC DNA]</scope>
    <source>
        <tissue evidence="2">Muscle</tissue>
    </source>
</reference>
<protein>
    <submittedName>
        <fullName evidence="2">Uncharacterized protein</fullName>
    </submittedName>
</protein>
<dbReference type="Gene3D" id="1.20.1250.20">
    <property type="entry name" value="MFS general substrate transporter like domains"/>
    <property type="match status" value="1"/>
</dbReference>
<dbReference type="GO" id="GO:0008028">
    <property type="term" value="F:monocarboxylic acid transmembrane transporter activity"/>
    <property type="evidence" value="ECO:0007669"/>
    <property type="project" value="TreeGrafter"/>
</dbReference>
<dbReference type="EMBL" id="QCYY01002881">
    <property type="protein sequence ID" value="ROT66840.1"/>
    <property type="molecule type" value="Genomic_DNA"/>
</dbReference>
<dbReference type="PANTHER" id="PTHR11360">
    <property type="entry name" value="MONOCARBOXYLATE TRANSPORTER"/>
    <property type="match status" value="1"/>
</dbReference>